<dbReference type="InterPro" id="IPR027417">
    <property type="entry name" value="P-loop_NTPase"/>
</dbReference>
<sequence length="188" mass="21250">DLIGSFVLRVVSGQRSFEFQEGPLYLSLKDNRRNTVILFDELNLARKELLNQLTPLFANENQLFIPALAKSIRIDGSIIVAAMNPASIGGGREKLPRSTQTHFIQVQLAAFEVHELMRITVSLLRPHLDAGYLTPKLVEQINEFHFEISEKARLRQIGRLGGPYDFNLRDIEKLSNLVAAHSVTHRAH</sequence>
<organism evidence="3 4">
    <name type="scientific">Didymodactylos carnosus</name>
    <dbReference type="NCBI Taxonomy" id="1234261"/>
    <lineage>
        <taxon>Eukaryota</taxon>
        <taxon>Metazoa</taxon>
        <taxon>Spiralia</taxon>
        <taxon>Gnathifera</taxon>
        <taxon>Rotifera</taxon>
        <taxon>Eurotatoria</taxon>
        <taxon>Bdelloidea</taxon>
        <taxon>Philodinida</taxon>
        <taxon>Philodinidae</taxon>
        <taxon>Didymodactylos</taxon>
    </lineage>
</organism>
<reference evidence="3" key="1">
    <citation type="submission" date="2021-02" db="EMBL/GenBank/DDBJ databases">
        <authorList>
            <person name="Nowell W R."/>
        </authorList>
    </citation>
    <scope>NUCLEOTIDE SEQUENCE</scope>
</reference>
<feature type="non-terminal residue" evidence="3">
    <location>
        <position position="1"/>
    </location>
</feature>
<comment type="caution">
    <text evidence="3">The sequence shown here is derived from an EMBL/GenBank/DDBJ whole genome shotgun (WGS) entry which is preliminary data.</text>
</comment>
<evidence type="ECO:0000313" key="3">
    <source>
        <dbReference type="EMBL" id="CAF4635913.1"/>
    </source>
</evidence>
<feature type="non-terminal residue" evidence="3">
    <location>
        <position position="188"/>
    </location>
</feature>
<accession>A0A8S2ZVQ0</accession>
<evidence type="ECO:0000313" key="4">
    <source>
        <dbReference type="Proteomes" id="UP000681722"/>
    </source>
</evidence>
<dbReference type="GO" id="GO:0000055">
    <property type="term" value="P:ribosomal large subunit export from nucleus"/>
    <property type="evidence" value="ECO:0007669"/>
    <property type="project" value="TreeGrafter"/>
</dbReference>
<evidence type="ECO:0000256" key="2">
    <source>
        <dbReference type="ARBA" id="ARBA00022840"/>
    </source>
</evidence>
<dbReference type="GO" id="GO:0030687">
    <property type="term" value="C:preribosome, large subunit precursor"/>
    <property type="evidence" value="ECO:0007669"/>
    <property type="project" value="TreeGrafter"/>
</dbReference>
<dbReference type="AlphaFoldDB" id="A0A8S2ZVQ0"/>
<dbReference type="GO" id="GO:0000027">
    <property type="term" value="P:ribosomal large subunit assembly"/>
    <property type="evidence" value="ECO:0007669"/>
    <property type="project" value="TreeGrafter"/>
</dbReference>
<proteinExistence type="predicted"/>
<dbReference type="Gene3D" id="3.40.50.300">
    <property type="entry name" value="P-loop containing nucleotide triphosphate hydrolases"/>
    <property type="match status" value="1"/>
</dbReference>
<dbReference type="SUPFAM" id="SSF52540">
    <property type="entry name" value="P-loop containing nucleoside triphosphate hydrolases"/>
    <property type="match status" value="1"/>
</dbReference>
<gene>
    <name evidence="3" type="ORF">SRO942_LOCUS49997</name>
</gene>
<evidence type="ECO:0000256" key="1">
    <source>
        <dbReference type="ARBA" id="ARBA00022741"/>
    </source>
</evidence>
<keyword evidence="2" id="KW-0067">ATP-binding</keyword>
<name>A0A8S2ZVQ0_9BILA</name>
<dbReference type="OrthoDB" id="422220at2759"/>
<dbReference type="EMBL" id="CAJOBC010138141">
    <property type="protein sequence ID" value="CAF4635913.1"/>
    <property type="molecule type" value="Genomic_DNA"/>
</dbReference>
<keyword evidence="1" id="KW-0547">Nucleotide-binding</keyword>
<dbReference type="PANTHER" id="PTHR48103:SF2">
    <property type="entry name" value="MIDASIN"/>
    <property type="match status" value="1"/>
</dbReference>
<dbReference type="PANTHER" id="PTHR48103">
    <property type="entry name" value="MIDASIN-RELATED"/>
    <property type="match status" value="1"/>
</dbReference>
<dbReference type="GO" id="GO:0005524">
    <property type="term" value="F:ATP binding"/>
    <property type="evidence" value="ECO:0007669"/>
    <property type="project" value="UniProtKB-KW"/>
</dbReference>
<dbReference type="GO" id="GO:0005634">
    <property type="term" value="C:nucleus"/>
    <property type="evidence" value="ECO:0007669"/>
    <property type="project" value="TreeGrafter"/>
</dbReference>
<protein>
    <submittedName>
        <fullName evidence="3">Uncharacterized protein</fullName>
    </submittedName>
</protein>
<dbReference type="Proteomes" id="UP000681722">
    <property type="component" value="Unassembled WGS sequence"/>
</dbReference>